<dbReference type="PANTHER" id="PTHR11238">
    <property type="entry name" value="PROMININ ISOFORM D-RELATED"/>
    <property type="match status" value="1"/>
</dbReference>
<name>A0A498SRG8_ACAVI</name>
<evidence type="ECO:0000313" key="9">
    <source>
        <dbReference type="EMBL" id="VBB34433.1"/>
    </source>
</evidence>
<proteinExistence type="inferred from homology"/>
<keyword evidence="3 7" id="KW-0812">Transmembrane</keyword>
<dbReference type="Proteomes" id="UP000276991">
    <property type="component" value="Unassembled WGS sequence"/>
</dbReference>
<evidence type="ECO:0000256" key="4">
    <source>
        <dbReference type="ARBA" id="ARBA00022989"/>
    </source>
</evidence>
<dbReference type="EMBL" id="UPTC01003506">
    <property type="protein sequence ID" value="VBB34433.1"/>
    <property type="molecule type" value="Genomic_DNA"/>
</dbReference>
<dbReference type="PANTHER" id="PTHR11238:SF9">
    <property type="entry name" value="PROMININ, ISOFORM D"/>
    <property type="match status" value="1"/>
</dbReference>
<gene>
    <name evidence="9" type="ORF">NAV_LOCUS9224</name>
</gene>
<keyword evidence="6" id="KW-0325">Glycoprotein</keyword>
<organism evidence="9 10">
    <name type="scientific">Acanthocheilonema viteae</name>
    <name type="common">Filarial nematode worm</name>
    <name type="synonym">Dipetalonema viteae</name>
    <dbReference type="NCBI Taxonomy" id="6277"/>
    <lineage>
        <taxon>Eukaryota</taxon>
        <taxon>Metazoa</taxon>
        <taxon>Ecdysozoa</taxon>
        <taxon>Nematoda</taxon>
        <taxon>Chromadorea</taxon>
        <taxon>Rhabditida</taxon>
        <taxon>Spirurina</taxon>
        <taxon>Spiruromorpha</taxon>
        <taxon>Filarioidea</taxon>
        <taxon>Onchocercidae</taxon>
        <taxon>Acanthocheilonema</taxon>
    </lineage>
</organism>
<evidence type="ECO:0000256" key="5">
    <source>
        <dbReference type="ARBA" id="ARBA00023136"/>
    </source>
</evidence>
<keyword evidence="10" id="KW-1185">Reference proteome</keyword>
<protein>
    <recommendedName>
        <fullName evidence="8">Cyclic nucleotide-binding domain-containing protein</fullName>
    </recommendedName>
</protein>
<dbReference type="AlphaFoldDB" id="A0A498SRG8"/>
<dbReference type="InterPro" id="IPR008795">
    <property type="entry name" value="Prominin"/>
</dbReference>
<accession>A0A498SRG8</accession>
<keyword evidence="4 7" id="KW-1133">Transmembrane helix</keyword>
<keyword evidence="5 7" id="KW-0472">Membrane</keyword>
<evidence type="ECO:0000259" key="8">
    <source>
        <dbReference type="PROSITE" id="PS50042"/>
    </source>
</evidence>
<evidence type="ECO:0000256" key="6">
    <source>
        <dbReference type="ARBA" id="ARBA00023180"/>
    </source>
</evidence>
<comment type="similarity">
    <text evidence="2">Belongs to the prominin family.</text>
</comment>
<dbReference type="GO" id="GO:0016020">
    <property type="term" value="C:membrane"/>
    <property type="evidence" value="ECO:0007669"/>
    <property type="project" value="UniProtKB-SubCell"/>
</dbReference>
<reference evidence="9 10" key="1">
    <citation type="submission" date="2018-08" db="EMBL/GenBank/DDBJ databases">
        <authorList>
            <person name="Laetsch R D."/>
            <person name="Stevens L."/>
            <person name="Kumar S."/>
            <person name="Blaxter L. M."/>
        </authorList>
    </citation>
    <scope>NUCLEOTIDE SEQUENCE [LARGE SCALE GENOMIC DNA]</scope>
</reference>
<sequence>MQAVMTGSFILSLESIDYILNNTNDINKFVRSISEDAINVIEIILDDIKCEMEITLSKLFDKVKYLSRQLPSNAFNHYKESDGYINMQSAINNLENVSWASNKTPVSLEIIICDIRILPKPLQIKMENLTLMINDIISYINQINEQNILEESDALITDTEKRTMKMFGIIHNGAVDVINDKSLKIFNCGRYFGLFALAGAFFTGWIVMLIASLSFVVGYSVETFCNPLFHDPEMRFFKALPSFYMQNPIDNKIFTTNIGNIIMRCKNNETILSVLEVERLINTDAIMKKMDVEEKRDEMIDVIKNINFKQHFPEQFFNQLIEDSEQLKKMNIELHNFAISGDIIELNESFRVNFNYMKNNVSKLIEVIELVQF</sequence>
<dbReference type="Pfam" id="PF05478">
    <property type="entry name" value="Prominin"/>
    <property type="match status" value="1"/>
</dbReference>
<dbReference type="OrthoDB" id="5844315at2759"/>
<comment type="subcellular location">
    <subcellularLocation>
        <location evidence="1">Membrane</location>
        <topology evidence="1">Multi-pass membrane protein</topology>
    </subcellularLocation>
</comment>
<dbReference type="PROSITE" id="PS50042">
    <property type="entry name" value="CNMP_BINDING_3"/>
    <property type="match status" value="1"/>
</dbReference>
<evidence type="ECO:0000256" key="3">
    <source>
        <dbReference type="ARBA" id="ARBA00022692"/>
    </source>
</evidence>
<evidence type="ECO:0000256" key="1">
    <source>
        <dbReference type="ARBA" id="ARBA00004141"/>
    </source>
</evidence>
<dbReference type="InterPro" id="IPR000595">
    <property type="entry name" value="cNMP-bd_dom"/>
</dbReference>
<evidence type="ECO:0000313" key="10">
    <source>
        <dbReference type="Proteomes" id="UP000276991"/>
    </source>
</evidence>
<feature type="domain" description="Cyclic nucleotide-binding" evidence="8">
    <location>
        <begin position="167"/>
        <end position="197"/>
    </location>
</feature>
<evidence type="ECO:0000256" key="2">
    <source>
        <dbReference type="ARBA" id="ARBA00006058"/>
    </source>
</evidence>
<feature type="transmembrane region" description="Helical" evidence="7">
    <location>
        <begin position="191"/>
        <end position="219"/>
    </location>
</feature>
<evidence type="ECO:0000256" key="7">
    <source>
        <dbReference type="SAM" id="Phobius"/>
    </source>
</evidence>